<dbReference type="STRING" id="1227077.SAMN04515668_1706"/>
<feature type="domain" description="DUF2147" evidence="2">
    <location>
        <begin position="32"/>
        <end position="147"/>
    </location>
</feature>
<name>A0A1I5X8C7_HYMAR</name>
<dbReference type="InterPro" id="IPR019223">
    <property type="entry name" value="DUF2147"/>
</dbReference>
<keyword evidence="4" id="KW-1185">Reference proteome</keyword>
<accession>A0A1I5X8C7</accession>
<evidence type="ECO:0000259" key="2">
    <source>
        <dbReference type="Pfam" id="PF09917"/>
    </source>
</evidence>
<proteinExistence type="predicted"/>
<dbReference type="PANTHER" id="PTHR36919:SF2">
    <property type="entry name" value="BLL6627 PROTEIN"/>
    <property type="match status" value="1"/>
</dbReference>
<protein>
    <submittedName>
        <fullName evidence="3">Uncharacterized conserved protein, DUF2147 family</fullName>
    </submittedName>
</protein>
<dbReference type="RefSeq" id="WP_092671074.1">
    <property type="nucleotide sequence ID" value="NZ_FOXS01000002.1"/>
</dbReference>
<evidence type="ECO:0000256" key="1">
    <source>
        <dbReference type="SAM" id="SignalP"/>
    </source>
</evidence>
<feature type="signal peptide" evidence="1">
    <location>
        <begin position="1"/>
        <end position="23"/>
    </location>
</feature>
<dbReference type="EMBL" id="FOXS01000002">
    <property type="protein sequence ID" value="SFQ28230.1"/>
    <property type="molecule type" value="Genomic_DNA"/>
</dbReference>
<feature type="chain" id="PRO_5011716875" evidence="1">
    <location>
        <begin position="24"/>
        <end position="151"/>
    </location>
</feature>
<evidence type="ECO:0000313" key="4">
    <source>
        <dbReference type="Proteomes" id="UP000199029"/>
    </source>
</evidence>
<dbReference type="OrthoDB" id="9814399at2"/>
<organism evidence="3 4">
    <name type="scientific">Hymenobacter arizonensis</name>
    <name type="common">Siccationidurans arizonensis</name>
    <dbReference type="NCBI Taxonomy" id="1227077"/>
    <lineage>
        <taxon>Bacteria</taxon>
        <taxon>Pseudomonadati</taxon>
        <taxon>Bacteroidota</taxon>
        <taxon>Cytophagia</taxon>
        <taxon>Cytophagales</taxon>
        <taxon>Hymenobacteraceae</taxon>
        <taxon>Hymenobacter</taxon>
    </lineage>
</organism>
<dbReference type="Pfam" id="PF09917">
    <property type="entry name" value="DUF2147"/>
    <property type="match status" value="1"/>
</dbReference>
<dbReference type="Gene3D" id="2.40.128.520">
    <property type="match status" value="1"/>
</dbReference>
<evidence type="ECO:0000313" key="3">
    <source>
        <dbReference type="EMBL" id="SFQ28230.1"/>
    </source>
</evidence>
<gene>
    <name evidence="3" type="ORF">SAMN04515668_1706</name>
</gene>
<keyword evidence="1" id="KW-0732">Signal</keyword>
<dbReference type="PANTHER" id="PTHR36919">
    <property type="entry name" value="BLR1215 PROTEIN"/>
    <property type="match status" value="1"/>
</dbReference>
<dbReference type="Proteomes" id="UP000199029">
    <property type="component" value="Unassembled WGS sequence"/>
</dbReference>
<reference evidence="4" key="1">
    <citation type="submission" date="2016-10" db="EMBL/GenBank/DDBJ databases">
        <authorList>
            <person name="Varghese N."/>
            <person name="Submissions S."/>
        </authorList>
    </citation>
    <scope>NUCLEOTIDE SEQUENCE [LARGE SCALE GENOMIC DNA]</scope>
    <source>
        <strain evidence="4">OR362-8,ATCC BAA-1266,JCM 13504</strain>
    </source>
</reference>
<sequence>MTKRFLGFVLLLSLVMAAFSAQAAANPDDVLGVWKNGEGTGMIQIFKKGDKYFGRLVWLKVPNNPDGTPRTDVNNPDESKRKVSLKGLENMRDFKFAGDNKWDNGKIYDPKNGNDYSCEMTLVDPNTLEVRGYIGVSLFGRTDVWKRQVKK</sequence>
<dbReference type="AlphaFoldDB" id="A0A1I5X8C7"/>